<dbReference type="GO" id="GO:0016747">
    <property type="term" value="F:acyltransferase activity, transferring groups other than amino-acyl groups"/>
    <property type="evidence" value="ECO:0007669"/>
    <property type="project" value="InterPro"/>
</dbReference>
<dbReference type="AlphaFoldDB" id="A0A1I6NXN0"/>
<dbReference type="PANTHER" id="PTHR43617">
    <property type="entry name" value="L-AMINO ACID N-ACETYLTRANSFERASE"/>
    <property type="match status" value="1"/>
</dbReference>
<accession>A0A1I6NXN0</accession>
<dbReference type="SUPFAM" id="SSF55729">
    <property type="entry name" value="Acyl-CoA N-acyltransferases (Nat)"/>
    <property type="match status" value="1"/>
</dbReference>
<dbReference type="RefSeq" id="WP_092900349.1">
    <property type="nucleotide sequence ID" value="NZ_FOZS01000001.1"/>
</dbReference>
<evidence type="ECO:0000313" key="4">
    <source>
        <dbReference type="Proteomes" id="UP000199199"/>
    </source>
</evidence>
<protein>
    <submittedName>
        <fullName evidence="3">Acetyltransferase (GNAT) family protein</fullName>
    </submittedName>
</protein>
<feature type="region of interest" description="Disordered" evidence="1">
    <location>
        <begin position="65"/>
        <end position="104"/>
    </location>
</feature>
<dbReference type="EMBL" id="FOZS01000001">
    <property type="protein sequence ID" value="SFS32691.1"/>
    <property type="molecule type" value="Genomic_DNA"/>
</dbReference>
<dbReference type="Proteomes" id="UP000199199">
    <property type="component" value="Unassembled WGS sequence"/>
</dbReference>
<keyword evidence="3" id="KW-0808">Transferase</keyword>
<evidence type="ECO:0000256" key="1">
    <source>
        <dbReference type="SAM" id="MobiDB-lite"/>
    </source>
</evidence>
<name>A0A1I6NXN0_9EURY</name>
<proteinExistence type="predicted"/>
<sequence>MHVRPATADDLESIRAVARETWHDTYDELDAETIDWAIDEWYGAGAIPLEAPGTVVLVVEVEDAAGEGSSDRADDTPVNEWDARSTAAAEPAGEEPAAESGNDAGDRIVGFAQAVVHGETADVLRLYVHPDFQGRGIGTRLHERLRIQLEAYDIERIQLIDFAFNDEGRGFYESLGFERTDEGEVEIAGEFYPEVVYTLEV</sequence>
<dbReference type="Gene3D" id="3.40.630.30">
    <property type="match status" value="1"/>
</dbReference>
<keyword evidence="4" id="KW-1185">Reference proteome</keyword>
<gene>
    <name evidence="3" type="ORF">SAMN04488556_0185</name>
</gene>
<dbReference type="CDD" id="cd04301">
    <property type="entry name" value="NAT_SF"/>
    <property type="match status" value="1"/>
</dbReference>
<dbReference type="InterPro" id="IPR050276">
    <property type="entry name" value="MshD_Acetyltransferase"/>
</dbReference>
<dbReference type="Pfam" id="PF13508">
    <property type="entry name" value="Acetyltransf_7"/>
    <property type="match status" value="1"/>
</dbReference>
<dbReference type="PROSITE" id="PS51186">
    <property type="entry name" value="GNAT"/>
    <property type="match status" value="1"/>
</dbReference>
<dbReference type="InterPro" id="IPR016181">
    <property type="entry name" value="Acyl_CoA_acyltransferase"/>
</dbReference>
<feature type="domain" description="N-acetyltransferase" evidence="2">
    <location>
        <begin position="1"/>
        <end position="201"/>
    </location>
</feature>
<reference evidence="4" key="1">
    <citation type="submission" date="2016-10" db="EMBL/GenBank/DDBJ databases">
        <authorList>
            <person name="Varghese N."/>
            <person name="Submissions S."/>
        </authorList>
    </citation>
    <scope>NUCLEOTIDE SEQUENCE [LARGE SCALE GENOMIC DNA]</scope>
    <source>
        <strain evidence="4">DSM 22427</strain>
    </source>
</reference>
<organism evidence="3 4">
    <name type="scientific">Halostagnicola kamekurae</name>
    <dbReference type="NCBI Taxonomy" id="619731"/>
    <lineage>
        <taxon>Archaea</taxon>
        <taxon>Methanobacteriati</taxon>
        <taxon>Methanobacteriota</taxon>
        <taxon>Stenosarchaea group</taxon>
        <taxon>Halobacteria</taxon>
        <taxon>Halobacteriales</taxon>
        <taxon>Natrialbaceae</taxon>
        <taxon>Halostagnicola</taxon>
    </lineage>
</organism>
<evidence type="ECO:0000259" key="2">
    <source>
        <dbReference type="PROSITE" id="PS51186"/>
    </source>
</evidence>
<dbReference type="InterPro" id="IPR000182">
    <property type="entry name" value="GNAT_dom"/>
</dbReference>
<dbReference type="OrthoDB" id="125295at2157"/>
<evidence type="ECO:0000313" key="3">
    <source>
        <dbReference type="EMBL" id="SFS32691.1"/>
    </source>
</evidence>